<reference evidence="2 3" key="1">
    <citation type="submission" date="2020-07" db="EMBL/GenBank/DDBJ databases">
        <title>Screening of a cold-adapted Planococcus bacterium producing protease in traditional shrimp paste and protease identification by genome sequencing.</title>
        <authorList>
            <person name="Gao R."/>
            <person name="Leng W."/>
            <person name="Chu Q."/>
            <person name="Wu X."/>
            <person name="Liu H."/>
            <person name="Li X."/>
        </authorList>
    </citation>
    <scope>NUCLEOTIDE SEQUENCE [LARGE SCALE GENOMIC DNA]</scope>
    <source>
        <strain evidence="2 3">XJ11</strain>
        <plasmid evidence="2 3">unnamed1</plasmid>
    </source>
</reference>
<accession>A0A7D7MER8</accession>
<gene>
    <name evidence="2" type="ORF">H1Q58_16550</name>
</gene>
<feature type="compositionally biased region" description="Basic and acidic residues" evidence="1">
    <location>
        <begin position="32"/>
        <end position="41"/>
    </location>
</feature>
<keyword evidence="3" id="KW-1185">Reference proteome</keyword>
<evidence type="ECO:0000313" key="3">
    <source>
        <dbReference type="Proteomes" id="UP000514716"/>
    </source>
</evidence>
<sequence length="87" mass="10558">MNPKSDNLAKSQELKNQIATFQHKKQQLQNETQRRASWEQRKARTKRLIETGALAEKYFEMEDFTIEQREKIFQTFSEFVKNKIHKR</sequence>
<proteinExistence type="predicted"/>
<geneLocation type="plasmid" evidence="2 3">
    <name>unnamed1</name>
</geneLocation>
<evidence type="ECO:0008006" key="4">
    <source>
        <dbReference type="Google" id="ProtNLM"/>
    </source>
</evidence>
<dbReference type="EMBL" id="CP059541">
    <property type="protein sequence ID" value="QMT19129.1"/>
    <property type="molecule type" value="Genomic_DNA"/>
</dbReference>
<evidence type="ECO:0000256" key="1">
    <source>
        <dbReference type="SAM" id="MobiDB-lite"/>
    </source>
</evidence>
<organism evidence="2 3">
    <name type="scientific">Planococcus maritimus</name>
    <dbReference type="NCBI Taxonomy" id="192421"/>
    <lineage>
        <taxon>Bacteria</taxon>
        <taxon>Bacillati</taxon>
        <taxon>Bacillota</taxon>
        <taxon>Bacilli</taxon>
        <taxon>Bacillales</taxon>
        <taxon>Caryophanaceae</taxon>
        <taxon>Planococcus</taxon>
    </lineage>
</organism>
<feature type="region of interest" description="Disordered" evidence="1">
    <location>
        <begin position="22"/>
        <end position="41"/>
    </location>
</feature>
<keyword evidence="2" id="KW-0614">Plasmid</keyword>
<dbReference type="RefSeq" id="WP_182093517.1">
    <property type="nucleotide sequence ID" value="NZ_CP059541.1"/>
</dbReference>
<protein>
    <recommendedName>
        <fullName evidence="4">Relaxasome subunit MobC</fullName>
    </recommendedName>
</protein>
<name>A0A7D7MER8_PLAMR</name>
<dbReference type="KEGG" id="pdec:H1Q58_16550"/>
<evidence type="ECO:0000313" key="2">
    <source>
        <dbReference type="EMBL" id="QMT19129.1"/>
    </source>
</evidence>
<dbReference type="AlphaFoldDB" id="A0A7D7MER8"/>
<dbReference type="Proteomes" id="UP000514716">
    <property type="component" value="Plasmid unnamed1"/>
</dbReference>